<dbReference type="AlphaFoldDB" id="A0ABD3WTA9"/>
<name>A0ABD3WTA9_SINWO</name>
<organism evidence="1 2">
    <name type="scientific">Sinanodonta woodiana</name>
    <name type="common">Chinese pond mussel</name>
    <name type="synonym">Anodonta woodiana</name>
    <dbReference type="NCBI Taxonomy" id="1069815"/>
    <lineage>
        <taxon>Eukaryota</taxon>
        <taxon>Metazoa</taxon>
        <taxon>Spiralia</taxon>
        <taxon>Lophotrochozoa</taxon>
        <taxon>Mollusca</taxon>
        <taxon>Bivalvia</taxon>
        <taxon>Autobranchia</taxon>
        <taxon>Heteroconchia</taxon>
        <taxon>Palaeoheterodonta</taxon>
        <taxon>Unionida</taxon>
        <taxon>Unionoidea</taxon>
        <taxon>Unionidae</taxon>
        <taxon>Unioninae</taxon>
        <taxon>Sinanodonta</taxon>
    </lineage>
</organism>
<dbReference type="EMBL" id="JBJQND010000005">
    <property type="protein sequence ID" value="KAL3877032.1"/>
    <property type="molecule type" value="Genomic_DNA"/>
</dbReference>
<accession>A0ABD3WTA9</accession>
<dbReference type="Gene3D" id="2.60.120.260">
    <property type="entry name" value="Galactose-binding domain-like"/>
    <property type="match status" value="1"/>
</dbReference>
<proteinExistence type="predicted"/>
<keyword evidence="2" id="KW-1185">Reference proteome</keyword>
<dbReference type="Proteomes" id="UP001634394">
    <property type="component" value="Unassembled WGS sequence"/>
</dbReference>
<sequence>MQSAVPSSQVVLVVGGIINLLCFEYIIGARFVFEAEDAIIDKGRTMKIMSRSSATKAKAVSFNQGDTFHFEFCLTDDSEVKIEQLQYSNDGGSDLVLFSIDTVDVAELTTEARSQFGKHWNDFQIVHNTGAPRVFSVGRHRLTVTILKSDIFGVEIDNLEISTNNQHGEFEFKCMVYCFSNIKYNMPVKNYNHGLARVVQRSRYTQCSEEDNVNIPIFVSSARTIQIMATLPKYTSFNNSREADFTNCHQVSSLWKFNEIEFSSTDYHHQKYNIASISGIGNRKQVKNIAALIAGSNDKEISVSIVFRLDGPNEGVVDSEIGSDIYFRFKEVHEPCTVSMEYFGRDRKWSTPVSKEFNKYMREHIWMVPDFTWREGEDNRVKFIIHSKTRDIVNIEGIEMTRRPRRQTRFFHMYNSGKNLVEGANTDFWWLINQTMTVKLVDSGEIFYAADYFRIYDRIPWTKDHYSQIFVIYQDGNIRLLPVTPHGLDWIPFGSSLLIGQTNPIDIRPSASIRHIDLEVKTLTLQIYYHDGGSLKMKIVPTLTYTSVEISDLKLTKDPQMHPFMTFRSMWVGDGNADIDHISVDDQEPHHIMSMWHELRGHSMAFFRQCISQHNTLSPDLQILIDQ</sequence>
<protein>
    <submittedName>
        <fullName evidence="1">Uncharacterized protein</fullName>
    </submittedName>
</protein>
<gene>
    <name evidence="1" type="ORF">ACJMK2_034788</name>
</gene>
<evidence type="ECO:0000313" key="1">
    <source>
        <dbReference type="EMBL" id="KAL3877032.1"/>
    </source>
</evidence>
<reference evidence="1 2" key="1">
    <citation type="submission" date="2024-11" db="EMBL/GenBank/DDBJ databases">
        <title>Chromosome-level genome assembly of the freshwater bivalve Anodonta woodiana.</title>
        <authorList>
            <person name="Chen X."/>
        </authorList>
    </citation>
    <scope>NUCLEOTIDE SEQUENCE [LARGE SCALE GENOMIC DNA]</scope>
    <source>
        <strain evidence="1">MN2024</strain>
        <tissue evidence="1">Gills</tissue>
    </source>
</reference>
<comment type="caution">
    <text evidence="1">The sequence shown here is derived from an EMBL/GenBank/DDBJ whole genome shotgun (WGS) entry which is preliminary data.</text>
</comment>
<evidence type="ECO:0000313" key="2">
    <source>
        <dbReference type="Proteomes" id="UP001634394"/>
    </source>
</evidence>